<dbReference type="Proteomes" id="UP000664807">
    <property type="component" value="Unassembled WGS sequence"/>
</dbReference>
<gene>
    <name evidence="2" type="ORF">J0654_05295</name>
</gene>
<dbReference type="EMBL" id="JAFLNM010000001">
    <property type="protein sequence ID" value="MBO0341048.1"/>
    <property type="molecule type" value="Genomic_DNA"/>
</dbReference>
<reference evidence="2 3" key="1">
    <citation type="submission" date="2021-03" db="EMBL/GenBank/DDBJ databases">
        <title>Muricauda lutimaris sp. nov. and Muricauda ruestringensis sp. nov, two marine members of the Flavobacteriaceae isolated from deep sea sediments of Western Pacific.</title>
        <authorList>
            <person name="Zhao S."/>
            <person name="Liu R."/>
        </authorList>
    </citation>
    <scope>NUCLEOTIDE SEQUENCE [LARGE SCALE GENOMIC DNA]</scope>
    <source>
        <strain evidence="2 3">BC31-3-A3</strain>
    </source>
</reference>
<accession>A0ABS3FDC2</accession>
<feature type="region of interest" description="Disordered" evidence="1">
    <location>
        <begin position="1"/>
        <end position="23"/>
    </location>
</feature>
<protein>
    <submittedName>
        <fullName evidence="2">Uncharacterized protein</fullName>
    </submittedName>
</protein>
<organism evidence="2 3">
    <name type="scientific">Flagellimonas profundi</name>
    <dbReference type="NCBI Taxonomy" id="2915620"/>
    <lineage>
        <taxon>Bacteria</taxon>
        <taxon>Pseudomonadati</taxon>
        <taxon>Bacteroidota</taxon>
        <taxon>Flavobacteriia</taxon>
        <taxon>Flavobacteriales</taxon>
        <taxon>Flavobacteriaceae</taxon>
        <taxon>Flagellimonas</taxon>
    </lineage>
</organism>
<sequence length="101" mass="11153">MLHSKGQENCPKGSSAEAQSAPKISQMLTPAQVQLLDYANYLDGPDLVKSLKLLHDIAVYFSNEPIDEKEKYALFSVKVLWECIEEVVGETGKGRRVKGDG</sequence>
<dbReference type="RefSeq" id="WP_207026613.1">
    <property type="nucleotide sequence ID" value="NZ_JAFLNM010000001.1"/>
</dbReference>
<keyword evidence="3" id="KW-1185">Reference proteome</keyword>
<name>A0ABS3FDC2_9FLAO</name>
<proteinExistence type="predicted"/>
<comment type="caution">
    <text evidence="2">The sequence shown here is derived from an EMBL/GenBank/DDBJ whole genome shotgun (WGS) entry which is preliminary data.</text>
</comment>
<evidence type="ECO:0000256" key="1">
    <source>
        <dbReference type="SAM" id="MobiDB-lite"/>
    </source>
</evidence>
<evidence type="ECO:0000313" key="3">
    <source>
        <dbReference type="Proteomes" id="UP000664807"/>
    </source>
</evidence>
<evidence type="ECO:0000313" key="2">
    <source>
        <dbReference type="EMBL" id="MBO0341048.1"/>
    </source>
</evidence>